<proteinExistence type="predicted"/>
<name>A0A0F9CMX9_9ZZZZ</name>
<reference evidence="1" key="1">
    <citation type="journal article" date="2015" name="Nature">
        <title>Complex archaea that bridge the gap between prokaryotes and eukaryotes.</title>
        <authorList>
            <person name="Spang A."/>
            <person name="Saw J.H."/>
            <person name="Jorgensen S.L."/>
            <person name="Zaremba-Niedzwiedzka K."/>
            <person name="Martijn J."/>
            <person name="Lind A.E."/>
            <person name="van Eijk R."/>
            <person name="Schleper C."/>
            <person name="Guy L."/>
            <person name="Ettema T.J."/>
        </authorList>
    </citation>
    <scope>NUCLEOTIDE SEQUENCE</scope>
</reference>
<sequence length="161" mass="17837">MQIYLSGPISDTSFDDASSWRDYAAKKLEAAGFVVRDPLRGKSFLSSQLSPGSTAKIDREAYEKLDNPLLSDKALFRRDKLDVLSSDIVFCNFSEAKKASIGSIFELSLAEDHKKLVVIVLSKTAKEDSHDHPFVRESGVIFYDFEAALDYIVSCSVGDTN</sequence>
<evidence type="ECO:0000313" key="1">
    <source>
        <dbReference type="EMBL" id="KKL27772.1"/>
    </source>
</evidence>
<dbReference type="EMBL" id="LAZR01035341">
    <property type="protein sequence ID" value="KKL27772.1"/>
    <property type="molecule type" value="Genomic_DNA"/>
</dbReference>
<dbReference type="Gene3D" id="3.40.50.450">
    <property type="match status" value="1"/>
</dbReference>
<accession>A0A0F9CMX9</accession>
<dbReference type="SUPFAM" id="SSF52309">
    <property type="entry name" value="N-(deoxy)ribosyltransferase-like"/>
    <property type="match status" value="1"/>
</dbReference>
<organism evidence="1">
    <name type="scientific">marine sediment metagenome</name>
    <dbReference type="NCBI Taxonomy" id="412755"/>
    <lineage>
        <taxon>unclassified sequences</taxon>
        <taxon>metagenomes</taxon>
        <taxon>ecological metagenomes</taxon>
    </lineage>
</organism>
<comment type="caution">
    <text evidence="1">The sequence shown here is derived from an EMBL/GenBank/DDBJ whole genome shotgun (WGS) entry which is preliminary data.</text>
</comment>
<gene>
    <name evidence="1" type="ORF">LCGC14_2381790</name>
</gene>
<dbReference type="AlphaFoldDB" id="A0A0F9CMX9"/>
<evidence type="ECO:0008006" key="2">
    <source>
        <dbReference type="Google" id="ProtNLM"/>
    </source>
</evidence>
<protein>
    <recommendedName>
        <fullName evidence="2">Nucleoside 2-deoxyribosyltransferase</fullName>
    </recommendedName>
</protein>